<dbReference type="SUPFAM" id="SSF89796">
    <property type="entry name" value="CoA-transferase family III (CaiB/BaiF)"/>
    <property type="match status" value="1"/>
</dbReference>
<name>A0ABV8WMG9_9MICC</name>
<keyword evidence="5" id="KW-1185">Reference proteome</keyword>
<evidence type="ECO:0000313" key="4">
    <source>
        <dbReference type="EMBL" id="MFC4397512.1"/>
    </source>
</evidence>
<dbReference type="Gene3D" id="3.40.50.10540">
    <property type="entry name" value="Crotonobetainyl-coa:carnitine coa-transferase, domain 1"/>
    <property type="match status" value="1"/>
</dbReference>
<feature type="region of interest" description="Disordered" evidence="3">
    <location>
        <begin position="1"/>
        <end position="48"/>
    </location>
</feature>
<evidence type="ECO:0000256" key="2">
    <source>
        <dbReference type="ARBA" id="ARBA00022679"/>
    </source>
</evidence>
<organism evidence="4 5">
    <name type="scientific">Arthrobacter sedimenti</name>
    <dbReference type="NCBI Taxonomy" id="2694931"/>
    <lineage>
        <taxon>Bacteria</taxon>
        <taxon>Bacillati</taxon>
        <taxon>Actinomycetota</taxon>
        <taxon>Actinomycetes</taxon>
        <taxon>Micrococcales</taxon>
        <taxon>Micrococcaceae</taxon>
        <taxon>Arthrobacter</taxon>
    </lineage>
</organism>
<proteinExistence type="inferred from homology"/>
<keyword evidence="2 4" id="KW-0808">Transferase</keyword>
<dbReference type="InterPro" id="IPR050509">
    <property type="entry name" value="CoA-transferase_III"/>
</dbReference>
<sequence length="447" mass="46899">MVETSQSAPAGEMRGAQNPDSGPAPQTGTRRVAAKSGGTPDPGDATGAVGGPLAGVRVLELGSLIAGPFAGRQLADFGAEVIKIESPDRPDPMREWGRARLEGHTLWWSVQSRGKKCVTLDLKSPRGRELFLELCREADVILENFRPGTLEKLGLSPEVLWQTNPGLVIARVSGYGQTGPDANKPGYASVAEARGGLRHLNGYPDQAPPRTGISLGDSLASLYALQGILLALYWRDAKGGTGQVVDVSLVEACFSLLESAVPDYAAAGVVPGPSGSGLKGIAPSNIFRSSDGKWVVIAANQDSVFVRLAAAMGAPELASDPLYSNHASRGVNQEALEQLIAQWAAGFNHSELAACLDRHAVPNSTVSTIEDIFEDPQLRARGMLVDVADEQLGTVVQPGIIPKLSRTRGGIAWNGPLAPGSHNSDVYAGLLKLSAEELQDAKDEGAI</sequence>
<dbReference type="InterPro" id="IPR044855">
    <property type="entry name" value="CoA-Trfase_III_dom3_sf"/>
</dbReference>
<dbReference type="Pfam" id="PF02515">
    <property type="entry name" value="CoA_transf_3"/>
    <property type="match status" value="1"/>
</dbReference>
<comment type="caution">
    <text evidence="4">The sequence shown here is derived from an EMBL/GenBank/DDBJ whole genome shotgun (WGS) entry which is preliminary data.</text>
</comment>
<dbReference type="RefSeq" id="WP_376978739.1">
    <property type="nucleotide sequence ID" value="NZ_JBHSDQ010000007.1"/>
</dbReference>
<feature type="compositionally biased region" description="Polar residues" evidence="3">
    <location>
        <begin position="18"/>
        <end position="29"/>
    </location>
</feature>
<dbReference type="PANTHER" id="PTHR48228">
    <property type="entry name" value="SUCCINYL-COA--D-CITRAMALATE COA-TRANSFERASE"/>
    <property type="match status" value="1"/>
</dbReference>
<dbReference type="Proteomes" id="UP001595778">
    <property type="component" value="Unassembled WGS sequence"/>
</dbReference>
<evidence type="ECO:0000313" key="5">
    <source>
        <dbReference type="Proteomes" id="UP001595778"/>
    </source>
</evidence>
<dbReference type="InterPro" id="IPR023606">
    <property type="entry name" value="CoA-Trfase_III_dom_1_sf"/>
</dbReference>
<accession>A0ABV8WMG9</accession>
<protein>
    <submittedName>
        <fullName evidence="4">CaiB/BaiF CoA transferase family protein</fullName>
    </submittedName>
</protein>
<dbReference type="EMBL" id="JBHSDQ010000007">
    <property type="protein sequence ID" value="MFC4397512.1"/>
    <property type="molecule type" value="Genomic_DNA"/>
</dbReference>
<evidence type="ECO:0000256" key="1">
    <source>
        <dbReference type="ARBA" id="ARBA00008383"/>
    </source>
</evidence>
<dbReference type="PANTHER" id="PTHR48228:SF6">
    <property type="entry name" value="L-CARNITINE COA-TRANSFERASE"/>
    <property type="match status" value="1"/>
</dbReference>
<evidence type="ECO:0000256" key="3">
    <source>
        <dbReference type="SAM" id="MobiDB-lite"/>
    </source>
</evidence>
<gene>
    <name evidence="4" type="ORF">ACFO0G_15520</name>
</gene>
<dbReference type="Gene3D" id="3.30.1540.10">
    <property type="entry name" value="formyl-coa transferase, domain 3"/>
    <property type="match status" value="1"/>
</dbReference>
<reference evidence="5" key="1">
    <citation type="journal article" date="2019" name="Int. J. Syst. Evol. Microbiol.">
        <title>The Global Catalogue of Microorganisms (GCM) 10K type strain sequencing project: providing services to taxonomists for standard genome sequencing and annotation.</title>
        <authorList>
            <consortium name="The Broad Institute Genomics Platform"/>
            <consortium name="The Broad Institute Genome Sequencing Center for Infectious Disease"/>
            <person name="Wu L."/>
            <person name="Ma J."/>
        </authorList>
    </citation>
    <scope>NUCLEOTIDE SEQUENCE [LARGE SCALE GENOMIC DNA]</scope>
    <source>
        <strain evidence="5">PJ61</strain>
    </source>
</reference>
<dbReference type="GO" id="GO:0016740">
    <property type="term" value="F:transferase activity"/>
    <property type="evidence" value="ECO:0007669"/>
    <property type="project" value="UniProtKB-KW"/>
</dbReference>
<comment type="similarity">
    <text evidence="1">Belongs to the CoA-transferase III family.</text>
</comment>
<dbReference type="InterPro" id="IPR003673">
    <property type="entry name" value="CoA-Trfase_fam_III"/>
</dbReference>